<dbReference type="Gene3D" id="3.30.70.1440">
    <property type="entry name" value="Multidrug efflux transporter AcrB pore domain"/>
    <property type="match status" value="1"/>
</dbReference>
<dbReference type="InterPro" id="IPR027463">
    <property type="entry name" value="AcrB_DN_DC_subdom"/>
</dbReference>
<feature type="transmembrane region" description="Helical" evidence="2">
    <location>
        <begin position="12"/>
        <end position="32"/>
    </location>
</feature>
<feature type="transmembrane region" description="Helical" evidence="2">
    <location>
        <begin position="529"/>
        <end position="549"/>
    </location>
</feature>
<dbReference type="Pfam" id="PF00873">
    <property type="entry name" value="ACR_tran"/>
    <property type="match status" value="1"/>
</dbReference>
<name>A0ABR6RCP8_9BURK</name>
<dbReference type="Gene3D" id="1.20.1640.10">
    <property type="entry name" value="Multidrug efflux transporter AcrB transmembrane domain"/>
    <property type="match status" value="2"/>
</dbReference>
<dbReference type="EMBL" id="JACHKZ010000004">
    <property type="protein sequence ID" value="MBB6576921.1"/>
    <property type="molecule type" value="Genomic_DNA"/>
</dbReference>
<evidence type="ECO:0000313" key="3">
    <source>
        <dbReference type="EMBL" id="MBB6576921.1"/>
    </source>
</evidence>
<feature type="transmembrane region" description="Helical" evidence="2">
    <location>
        <begin position="988"/>
        <end position="1012"/>
    </location>
</feature>
<dbReference type="RefSeq" id="WP_184705869.1">
    <property type="nucleotide sequence ID" value="NZ_JACHKZ010000004.1"/>
</dbReference>
<organism evidence="3 4">
    <name type="scientific">Comamonas odontotermitis</name>
    <dbReference type="NCBI Taxonomy" id="379895"/>
    <lineage>
        <taxon>Bacteria</taxon>
        <taxon>Pseudomonadati</taxon>
        <taxon>Pseudomonadota</taxon>
        <taxon>Betaproteobacteria</taxon>
        <taxon>Burkholderiales</taxon>
        <taxon>Comamonadaceae</taxon>
        <taxon>Comamonas</taxon>
    </lineage>
</organism>
<evidence type="ECO:0000256" key="1">
    <source>
        <dbReference type="SAM" id="MobiDB-lite"/>
    </source>
</evidence>
<dbReference type="Gene3D" id="3.30.70.1430">
    <property type="entry name" value="Multidrug efflux transporter AcrB pore domain"/>
    <property type="match status" value="2"/>
</dbReference>
<dbReference type="SUPFAM" id="SSF82693">
    <property type="entry name" value="Multidrug efflux transporter AcrB pore domain, PN1, PN2, PC1 and PC2 subdomains"/>
    <property type="match status" value="4"/>
</dbReference>
<keyword evidence="2" id="KW-0812">Transmembrane</keyword>
<comment type="caution">
    <text evidence="3">The sequence shown here is derived from an EMBL/GenBank/DDBJ whole genome shotgun (WGS) entry which is preliminary data.</text>
</comment>
<gene>
    <name evidence="3" type="ORF">HNP33_000971</name>
</gene>
<sequence length="1043" mass="110812">MSPSRPFIQRPVATALLMVAIVLSGLVGFKLLPLSALPEVDYPTIQVQTLYPGASPEVMSRTVTAPLERQLGQMSGLDRMSSTSAAGVSMVTLQFQLGLSLDVAEQEVQAAINASSALLPADLPAPPVYAKVNPADTPVLSLSVTSKELPLTEMQNIVNTRLAQKISQVSGVGLVTLEGGQKPAMRIQANTQALAANGITLSTLRTAISNANSNTAKGSFDGPKRAYSINSNDQLLTADDYMNLVVSWKNGAPVYMKDVAQVVASAENDRLAAWVDETPAIVVNVQRQPGANVIATVDAIKARLPELTASLPASVEVKVLTDRTTGIRASVEHVQMELVLAVIMVVLVIFFFLHSLRATVIASLAVPISLIGSCGLMYLLGYSLNNLSLMALTIATGFVVDDAIVMIENIARYIEEGETPMAAALKGASQIGFTIISLTVSLIAVLIPLLFMGDIVGRLFREFAVTLAITILISAVVSLTLVPMMSARWLKHEDTGAHSHGWVGAVQRGFDKVIHHYDRGLQWVFRHQGLTLVVAVATLALTGLLYLMIPKGLFPTQDTGQLKAQIVAAQEVSFSRMSALQQQAVSAILHDPDVESVSSVVGVDAANNTMLNTGSLSINLKRPHDAQDVVMQRLRDRVNQVAGVSIFLQPAQDLTIDSQSGPTEYRLSIGGVNTDEVNQWTQKLAARLQELPEVRNATSDAGRQGLSAYVNVDRDTASRLGISASSIDDTLYSAFGQRIVSTIFTETNQYRVILEAQQGQLNSVQTLGNLAINANSTGATPLSAIARIEEQMAPLQVTRVAQYPAATLGFDTAPGVSLGHAVDAIKQAAQDIGMPRSLTMEFLGAAGAYQKSLTSQLLLILAALVCVYIVLGVLYESYVHPMTILSTLPSAGVGALLALMLSGNDLGVIGIIGIILLIGIVKKNAIMMIDFAIDAERSQGMAPQDAIHQAALLRFRPILMTTLAALFAALPLMFGWGDGAELRRPLGLAIFGGLMLSQLLTLFTTPVIYLAFDRLGARFRRKPQTPAPGGGVNDGGAGGGVAA</sequence>
<reference evidence="3 4" key="1">
    <citation type="submission" date="2020-08" db="EMBL/GenBank/DDBJ databases">
        <title>Functional genomics of gut bacteria from endangered species of beetles.</title>
        <authorList>
            <person name="Carlos-Shanley C."/>
        </authorList>
    </citation>
    <scope>NUCLEOTIDE SEQUENCE [LARGE SCALE GENOMIC DNA]</scope>
    <source>
        <strain evidence="3 4">S00124</strain>
    </source>
</reference>
<keyword evidence="2" id="KW-0472">Membrane</keyword>
<dbReference type="Proteomes" id="UP000562492">
    <property type="component" value="Unassembled WGS sequence"/>
</dbReference>
<feature type="transmembrane region" description="Helical" evidence="2">
    <location>
        <begin position="895"/>
        <end position="921"/>
    </location>
</feature>
<feature type="transmembrane region" description="Helical" evidence="2">
    <location>
        <begin position="360"/>
        <end position="380"/>
    </location>
</feature>
<evidence type="ECO:0000256" key="2">
    <source>
        <dbReference type="SAM" id="Phobius"/>
    </source>
</evidence>
<keyword evidence="2" id="KW-1133">Transmembrane helix</keyword>
<accession>A0ABR6RCP8</accession>
<feature type="transmembrane region" description="Helical" evidence="2">
    <location>
        <begin position="338"/>
        <end position="354"/>
    </location>
</feature>
<dbReference type="InterPro" id="IPR001036">
    <property type="entry name" value="Acrflvin-R"/>
</dbReference>
<feature type="region of interest" description="Disordered" evidence="1">
    <location>
        <begin position="1022"/>
        <end position="1043"/>
    </location>
</feature>
<protein>
    <submittedName>
        <fullName evidence="3">Multidrug efflux pump</fullName>
    </submittedName>
</protein>
<dbReference type="Gene3D" id="3.30.2090.10">
    <property type="entry name" value="Multidrug efflux transporter AcrB TolC docking domain, DN and DC subdomains"/>
    <property type="match status" value="2"/>
</dbReference>
<dbReference type="PRINTS" id="PR00702">
    <property type="entry name" value="ACRIFLAVINRP"/>
</dbReference>
<dbReference type="SUPFAM" id="SSF82714">
    <property type="entry name" value="Multidrug efflux transporter AcrB TolC docking domain, DN and DC subdomains"/>
    <property type="match status" value="2"/>
</dbReference>
<keyword evidence="4" id="KW-1185">Reference proteome</keyword>
<feature type="compositionally biased region" description="Gly residues" evidence="1">
    <location>
        <begin position="1028"/>
        <end position="1043"/>
    </location>
</feature>
<evidence type="ECO:0000313" key="4">
    <source>
        <dbReference type="Proteomes" id="UP000562492"/>
    </source>
</evidence>
<proteinExistence type="predicted"/>
<feature type="transmembrane region" description="Helical" evidence="2">
    <location>
        <begin position="857"/>
        <end position="875"/>
    </location>
</feature>
<dbReference type="SUPFAM" id="SSF82866">
    <property type="entry name" value="Multidrug efflux transporter AcrB transmembrane domain"/>
    <property type="match status" value="2"/>
</dbReference>
<dbReference type="PANTHER" id="PTHR32063:SF21">
    <property type="entry name" value="MULTIDRUG RESISTANCE PROTEIN MDTB"/>
    <property type="match status" value="1"/>
</dbReference>
<feature type="transmembrane region" description="Helical" evidence="2">
    <location>
        <begin position="427"/>
        <end position="451"/>
    </location>
</feature>
<dbReference type="Gene3D" id="3.30.70.1320">
    <property type="entry name" value="Multidrug efflux transporter AcrB pore domain like"/>
    <property type="match status" value="1"/>
</dbReference>
<feature type="transmembrane region" description="Helical" evidence="2">
    <location>
        <begin position="463"/>
        <end position="485"/>
    </location>
</feature>
<dbReference type="PANTHER" id="PTHR32063">
    <property type="match status" value="1"/>
</dbReference>
<feature type="transmembrane region" description="Helical" evidence="2">
    <location>
        <begin position="958"/>
        <end position="976"/>
    </location>
</feature>